<dbReference type="GO" id="GO:0003924">
    <property type="term" value="F:GTPase activity"/>
    <property type="evidence" value="ECO:0007669"/>
    <property type="project" value="InterPro"/>
</dbReference>
<evidence type="ECO:0000259" key="2">
    <source>
        <dbReference type="PROSITE" id="PS51388"/>
    </source>
</evidence>
<dbReference type="InterPro" id="IPR020850">
    <property type="entry name" value="GED_dom"/>
</dbReference>
<dbReference type="PANTHER" id="PTHR11566">
    <property type="entry name" value="DYNAMIN"/>
    <property type="match status" value="1"/>
</dbReference>
<dbReference type="PANTHER" id="PTHR11566:SF21">
    <property type="entry name" value="DYNAMIN RELATED PROTEIN 1, ISOFORM A"/>
    <property type="match status" value="1"/>
</dbReference>
<protein>
    <recommendedName>
        <fullName evidence="2">GED domain-containing protein</fullName>
    </recommendedName>
</protein>
<dbReference type="EMBL" id="ML975160">
    <property type="protein sequence ID" value="KAF1811704.1"/>
    <property type="molecule type" value="Genomic_DNA"/>
</dbReference>
<evidence type="ECO:0000313" key="3">
    <source>
        <dbReference type="EMBL" id="KAF1811704.1"/>
    </source>
</evidence>
<evidence type="ECO:0000256" key="1">
    <source>
        <dbReference type="SAM" id="MobiDB-lite"/>
    </source>
</evidence>
<proteinExistence type="predicted"/>
<dbReference type="GeneID" id="54418713"/>
<reference evidence="5" key="2">
    <citation type="submission" date="2020-04" db="EMBL/GenBank/DDBJ databases">
        <authorList>
            <consortium name="NCBI Genome Project"/>
        </authorList>
    </citation>
    <scope>NUCLEOTIDE SEQUENCE</scope>
    <source>
        <strain evidence="5">CBS 781.70</strain>
    </source>
</reference>
<evidence type="ECO:0000313" key="4">
    <source>
        <dbReference type="Proteomes" id="UP000504638"/>
    </source>
</evidence>
<dbReference type="InterPro" id="IPR022812">
    <property type="entry name" value="Dynamin"/>
</dbReference>
<gene>
    <name evidence="3 5" type="ORF">P152DRAFT_449978</name>
</gene>
<dbReference type="GO" id="GO:0016559">
    <property type="term" value="P:peroxisome fission"/>
    <property type="evidence" value="ECO:0007669"/>
    <property type="project" value="TreeGrafter"/>
</dbReference>
<dbReference type="GO" id="GO:0005739">
    <property type="term" value="C:mitochondrion"/>
    <property type="evidence" value="ECO:0007669"/>
    <property type="project" value="TreeGrafter"/>
</dbReference>
<dbReference type="Proteomes" id="UP000504638">
    <property type="component" value="Unplaced"/>
</dbReference>
<feature type="compositionally biased region" description="Low complexity" evidence="1">
    <location>
        <begin position="581"/>
        <end position="592"/>
    </location>
</feature>
<dbReference type="RefSeq" id="XP_033533335.1">
    <property type="nucleotide sequence ID" value="XM_033678143.1"/>
</dbReference>
<dbReference type="GO" id="GO:0005874">
    <property type="term" value="C:microtubule"/>
    <property type="evidence" value="ECO:0007669"/>
    <property type="project" value="TreeGrafter"/>
</dbReference>
<dbReference type="InterPro" id="IPR027417">
    <property type="entry name" value="P-loop_NTPase"/>
</dbReference>
<feature type="compositionally biased region" description="Polar residues" evidence="1">
    <location>
        <begin position="542"/>
        <end position="556"/>
    </location>
</feature>
<name>A0A6G1G0X4_9PEZI</name>
<dbReference type="OrthoDB" id="415706at2759"/>
<dbReference type="GO" id="GO:0008017">
    <property type="term" value="F:microtubule binding"/>
    <property type="evidence" value="ECO:0007669"/>
    <property type="project" value="TreeGrafter"/>
</dbReference>
<dbReference type="Pfam" id="PF00350">
    <property type="entry name" value="Dynamin_N"/>
    <property type="match status" value="1"/>
</dbReference>
<organism evidence="3">
    <name type="scientific">Eremomyces bilateralis CBS 781.70</name>
    <dbReference type="NCBI Taxonomy" id="1392243"/>
    <lineage>
        <taxon>Eukaryota</taxon>
        <taxon>Fungi</taxon>
        <taxon>Dikarya</taxon>
        <taxon>Ascomycota</taxon>
        <taxon>Pezizomycotina</taxon>
        <taxon>Dothideomycetes</taxon>
        <taxon>Dothideomycetes incertae sedis</taxon>
        <taxon>Eremomycetales</taxon>
        <taxon>Eremomycetaceae</taxon>
        <taxon>Eremomyces</taxon>
    </lineage>
</organism>
<dbReference type="GO" id="GO:0016020">
    <property type="term" value="C:membrane"/>
    <property type="evidence" value="ECO:0007669"/>
    <property type="project" value="TreeGrafter"/>
</dbReference>
<reference evidence="5" key="3">
    <citation type="submission" date="2025-04" db="UniProtKB">
        <authorList>
            <consortium name="RefSeq"/>
        </authorList>
    </citation>
    <scope>IDENTIFICATION</scope>
    <source>
        <strain evidence="5">CBS 781.70</strain>
    </source>
</reference>
<keyword evidence="4" id="KW-1185">Reference proteome</keyword>
<dbReference type="GO" id="GO:0048312">
    <property type="term" value="P:intracellular distribution of mitochondria"/>
    <property type="evidence" value="ECO:0007669"/>
    <property type="project" value="TreeGrafter"/>
</dbReference>
<feature type="region of interest" description="Disordered" evidence="1">
    <location>
        <begin position="542"/>
        <end position="634"/>
    </location>
</feature>
<dbReference type="PRINTS" id="PR00195">
    <property type="entry name" value="DYNAMIN"/>
</dbReference>
<dbReference type="GO" id="GO:0000266">
    <property type="term" value="P:mitochondrial fission"/>
    <property type="evidence" value="ECO:0007669"/>
    <property type="project" value="TreeGrafter"/>
</dbReference>
<dbReference type="InterPro" id="IPR001401">
    <property type="entry name" value="Dynamin_GTPase"/>
</dbReference>
<dbReference type="GO" id="GO:0006897">
    <property type="term" value="P:endocytosis"/>
    <property type="evidence" value="ECO:0007669"/>
    <property type="project" value="TreeGrafter"/>
</dbReference>
<dbReference type="AlphaFoldDB" id="A0A6G1G0X4"/>
<feature type="domain" description="GED" evidence="2">
    <location>
        <begin position="453"/>
        <end position="543"/>
    </location>
</feature>
<dbReference type="InterPro" id="IPR045063">
    <property type="entry name" value="Dynamin_N"/>
</dbReference>
<dbReference type="PROSITE" id="PS51388">
    <property type="entry name" value="GED"/>
    <property type="match status" value="1"/>
</dbReference>
<evidence type="ECO:0000313" key="5">
    <source>
        <dbReference type="RefSeq" id="XP_033533335.1"/>
    </source>
</evidence>
<dbReference type="Gene3D" id="3.40.50.300">
    <property type="entry name" value="P-loop containing nucleotide triphosphate hydrolases"/>
    <property type="match status" value="1"/>
</dbReference>
<feature type="compositionally biased region" description="Polar residues" evidence="1">
    <location>
        <begin position="606"/>
        <end position="617"/>
    </location>
</feature>
<dbReference type="SMART" id="SM00053">
    <property type="entry name" value="DYNc"/>
    <property type="match status" value="1"/>
</dbReference>
<reference evidence="3 5" key="1">
    <citation type="submission" date="2020-01" db="EMBL/GenBank/DDBJ databases">
        <authorList>
            <consortium name="DOE Joint Genome Institute"/>
            <person name="Haridas S."/>
            <person name="Albert R."/>
            <person name="Binder M."/>
            <person name="Bloem J."/>
            <person name="Labutti K."/>
            <person name="Salamov A."/>
            <person name="Andreopoulos B."/>
            <person name="Baker S.E."/>
            <person name="Barry K."/>
            <person name="Bills G."/>
            <person name="Bluhm B.H."/>
            <person name="Cannon C."/>
            <person name="Castanera R."/>
            <person name="Culley D.E."/>
            <person name="Daum C."/>
            <person name="Ezra D."/>
            <person name="Gonzalez J.B."/>
            <person name="Henrissat B."/>
            <person name="Kuo A."/>
            <person name="Liang C."/>
            <person name="Lipzen A."/>
            <person name="Lutzoni F."/>
            <person name="Magnuson J."/>
            <person name="Mondo S."/>
            <person name="Nolan M."/>
            <person name="Ohm R."/>
            <person name="Pangilinan J."/>
            <person name="Park H.-J."/>
            <person name="Ramirez L."/>
            <person name="Alfaro M."/>
            <person name="Sun H."/>
            <person name="Tritt A."/>
            <person name="Yoshinaga Y."/>
            <person name="Zwiers L.-H."/>
            <person name="Turgeon B.G."/>
            <person name="Goodwin S.B."/>
            <person name="Spatafora J.W."/>
            <person name="Crous P.W."/>
            <person name="Grigoriev I.V."/>
        </authorList>
    </citation>
    <scope>NUCLEOTIDE SEQUENCE</scope>
    <source>
        <strain evidence="3 5">CBS 781.70</strain>
    </source>
</reference>
<feature type="compositionally biased region" description="Basic and acidic residues" evidence="1">
    <location>
        <begin position="622"/>
        <end position="634"/>
    </location>
</feature>
<dbReference type="SUPFAM" id="SSF52540">
    <property type="entry name" value="P-loop containing nucleoside triphosphate hydrolases"/>
    <property type="match status" value="1"/>
</dbReference>
<accession>A0A6G1G0X4</accession>
<sequence>MVSELIGIPVPSRVGSLPSSVPEAISGFRFPAAEGTGTRWATELVLRRDSSSTTKVSIVPGSESNVPKLVEPLFEKFKAATGLDAISGIIEEAQNALKTASNGTSRAYYDDVLRIEVRGPNQPHLTLIDLPGIIYAHGDKRRDPTFKDILLQLLDIYLKNERAIIMAVIHGNLDPELNLILDVIKEYDPKGSRTLGVVTKPDLNPGPEMEDRVFKILANEDPLCIFGETDFFSQDRWVDLDENPKGVKSLRTRLSKAIRDAVSAALPELMTQIDRGSVTCEELRELGGEGQNRDKRRIRAQIFHQNQAFENHMLTQGKRMRIVEVLPEGHPANWTLWAQEVARVQTLEAANAGINLPGFPNAALITDLYQAEVQKWPNIVNIQQNEAWLYVQQFFDQALVYLTDKRVAGLVMEEIIGPALEARKQELDRICRMLLKPHISGIPMTCAPEYLNKLAALKSNRPTSQSSPTIFIDNIIVLGIENCLLEGLEDILSAEMVATMSTEDCNRLVGETETLEKIKRQQDKLETCRSCNKTLRRFKTSGGSFPTVNVESTQSQKADERSSHLAARPTTPQTQAMGPASSLEILSSDQSSNYAFSGASREASPAGTSVASQSPATTGLYESREIDNVEKSSQ</sequence>
<dbReference type="GO" id="GO:0005525">
    <property type="term" value="F:GTP binding"/>
    <property type="evidence" value="ECO:0007669"/>
    <property type="project" value="InterPro"/>
</dbReference>